<gene>
    <name evidence="1" type="ORF">GCM10007923_63880</name>
</gene>
<dbReference type="SUPFAM" id="SSF47413">
    <property type="entry name" value="lambda repressor-like DNA-binding domains"/>
    <property type="match status" value="1"/>
</dbReference>
<organism evidence="1 2">
    <name type="scientific">Shinella yambaruensis</name>
    <dbReference type="NCBI Taxonomy" id="415996"/>
    <lineage>
        <taxon>Bacteria</taxon>
        <taxon>Pseudomonadati</taxon>
        <taxon>Pseudomonadota</taxon>
        <taxon>Alphaproteobacteria</taxon>
        <taxon>Hyphomicrobiales</taxon>
        <taxon>Rhizobiaceae</taxon>
        <taxon>Shinella</taxon>
    </lineage>
</organism>
<sequence>MATFKSAISLCGLSQQGAADFLQVSLDTIKSWCSGRANPSRGVWLQLASLFRQIEEAADGAADIMDLEGIDPRAWNNLEADLTDDALPTEGAMQAAGAMALLMVLAEDI</sequence>
<dbReference type="Gene3D" id="1.10.260.40">
    <property type="entry name" value="lambda repressor-like DNA-binding domains"/>
    <property type="match status" value="1"/>
</dbReference>
<dbReference type="RefSeq" id="WP_245083072.1">
    <property type="nucleotide sequence ID" value="NZ_BSOP01000069.1"/>
</dbReference>
<dbReference type="InterPro" id="IPR010982">
    <property type="entry name" value="Lambda_DNA-bd_dom_sf"/>
</dbReference>
<dbReference type="InterPro" id="IPR001387">
    <property type="entry name" value="Cro/C1-type_HTH"/>
</dbReference>
<keyword evidence="2" id="KW-1185">Reference proteome</keyword>
<dbReference type="Proteomes" id="UP001156702">
    <property type="component" value="Unassembled WGS sequence"/>
</dbReference>
<evidence type="ECO:0000313" key="2">
    <source>
        <dbReference type="Proteomes" id="UP001156702"/>
    </source>
</evidence>
<reference evidence="2" key="1">
    <citation type="journal article" date="2019" name="Int. J. Syst. Evol. Microbiol.">
        <title>The Global Catalogue of Microorganisms (GCM) 10K type strain sequencing project: providing services to taxonomists for standard genome sequencing and annotation.</title>
        <authorList>
            <consortium name="The Broad Institute Genomics Platform"/>
            <consortium name="The Broad Institute Genome Sequencing Center for Infectious Disease"/>
            <person name="Wu L."/>
            <person name="Ma J."/>
        </authorList>
    </citation>
    <scope>NUCLEOTIDE SEQUENCE [LARGE SCALE GENOMIC DNA]</scope>
    <source>
        <strain evidence="2">NBRC 102122</strain>
    </source>
</reference>
<dbReference type="EMBL" id="BSOP01000069">
    <property type="protein sequence ID" value="GLR55167.1"/>
    <property type="molecule type" value="Genomic_DNA"/>
</dbReference>
<dbReference type="CDD" id="cd00093">
    <property type="entry name" value="HTH_XRE"/>
    <property type="match status" value="1"/>
</dbReference>
<evidence type="ECO:0000313" key="1">
    <source>
        <dbReference type="EMBL" id="GLR55167.1"/>
    </source>
</evidence>
<proteinExistence type="predicted"/>
<name>A0ABQ5ZT95_9HYPH</name>
<dbReference type="Pfam" id="PF13560">
    <property type="entry name" value="HTH_31"/>
    <property type="match status" value="1"/>
</dbReference>
<accession>A0ABQ5ZT95</accession>
<evidence type="ECO:0008006" key="3">
    <source>
        <dbReference type="Google" id="ProtNLM"/>
    </source>
</evidence>
<protein>
    <recommendedName>
        <fullName evidence="3">Transcriptional regulator</fullName>
    </recommendedName>
</protein>
<comment type="caution">
    <text evidence="1">The sequence shown here is derived from an EMBL/GenBank/DDBJ whole genome shotgun (WGS) entry which is preliminary data.</text>
</comment>